<dbReference type="PANTHER" id="PTHR18934">
    <property type="entry name" value="ATP-DEPENDENT RNA HELICASE"/>
    <property type="match status" value="1"/>
</dbReference>
<dbReference type="SMART" id="SM00490">
    <property type="entry name" value="HELICc"/>
    <property type="match status" value="1"/>
</dbReference>
<dbReference type="OrthoDB" id="5600252at2759"/>
<dbReference type="GO" id="GO:0005524">
    <property type="term" value="F:ATP binding"/>
    <property type="evidence" value="ECO:0007669"/>
    <property type="project" value="UniProtKB-KW"/>
</dbReference>
<evidence type="ECO:0000256" key="1">
    <source>
        <dbReference type="ARBA" id="ARBA00008792"/>
    </source>
</evidence>
<keyword evidence="4" id="KW-0378">Hydrolase</keyword>
<dbReference type="EMBL" id="UZAM01007192">
    <property type="protein sequence ID" value="VDO97400.1"/>
    <property type="molecule type" value="Genomic_DNA"/>
</dbReference>
<dbReference type="Pfam" id="PF04408">
    <property type="entry name" value="WHD_HA2"/>
    <property type="match status" value="1"/>
</dbReference>
<reference evidence="9 10" key="2">
    <citation type="submission" date="2018-11" db="EMBL/GenBank/DDBJ databases">
        <authorList>
            <consortium name="Pathogen Informatics"/>
        </authorList>
    </citation>
    <scope>NUCLEOTIDE SEQUENCE [LARGE SCALE GENOMIC DNA]</scope>
</reference>
<dbReference type="Gene3D" id="1.20.120.1080">
    <property type="match status" value="1"/>
</dbReference>
<organism evidence="11">
    <name type="scientific">Soboliphyme baturini</name>
    <dbReference type="NCBI Taxonomy" id="241478"/>
    <lineage>
        <taxon>Eukaryota</taxon>
        <taxon>Metazoa</taxon>
        <taxon>Ecdysozoa</taxon>
        <taxon>Nematoda</taxon>
        <taxon>Enoplea</taxon>
        <taxon>Dorylaimia</taxon>
        <taxon>Dioctophymatida</taxon>
        <taxon>Dioctophymatoidea</taxon>
        <taxon>Soboliphymatidae</taxon>
        <taxon>Soboliphyme</taxon>
    </lineage>
</organism>
<dbReference type="InterPro" id="IPR001650">
    <property type="entry name" value="Helicase_C-like"/>
</dbReference>
<keyword evidence="3" id="KW-0547">Nucleotide-binding</keyword>
<dbReference type="InterPro" id="IPR027417">
    <property type="entry name" value="P-loop_NTPase"/>
</dbReference>
<dbReference type="Gene3D" id="3.40.50.300">
    <property type="entry name" value="P-loop containing nucleotide triphosphate hydrolases"/>
    <property type="match status" value="2"/>
</dbReference>
<dbReference type="WBParaSite" id="SBAD_0000247901-mRNA-1">
    <property type="protein sequence ID" value="SBAD_0000247901-mRNA-1"/>
    <property type="gene ID" value="SBAD_0000247901"/>
</dbReference>
<dbReference type="AlphaFoldDB" id="A0A183IFH2"/>
<dbReference type="GO" id="GO:0016787">
    <property type="term" value="F:hydrolase activity"/>
    <property type="evidence" value="ECO:0007669"/>
    <property type="project" value="UniProtKB-KW"/>
</dbReference>
<evidence type="ECO:0000256" key="3">
    <source>
        <dbReference type="ARBA" id="ARBA00022741"/>
    </source>
</evidence>
<dbReference type="PROSITE" id="PS00690">
    <property type="entry name" value="DEAH_ATP_HELICASE"/>
    <property type="match status" value="1"/>
</dbReference>
<dbReference type="InterPro" id="IPR007502">
    <property type="entry name" value="Helicase-assoc_dom"/>
</dbReference>
<dbReference type="CDD" id="cd17917">
    <property type="entry name" value="DEXHc_RHA-like"/>
    <property type="match status" value="1"/>
</dbReference>
<dbReference type="PROSITE" id="PS51194">
    <property type="entry name" value="HELICASE_CTER"/>
    <property type="match status" value="1"/>
</dbReference>
<dbReference type="PROSITE" id="PS51192">
    <property type="entry name" value="HELICASE_ATP_BIND_1"/>
    <property type="match status" value="1"/>
</dbReference>
<evidence type="ECO:0000259" key="7">
    <source>
        <dbReference type="PROSITE" id="PS51192"/>
    </source>
</evidence>
<feature type="domain" description="Helicase ATP-binding" evidence="7">
    <location>
        <begin position="7"/>
        <end position="160"/>
    </location>
</feature>
<proteinExistence type="inferred from homology"/>
<dbReference type="EC" id="3.6.4.13" evidence="2"/>
<protein>
    <recommendedName>
        <fullName evidence="2">RNA helicase</fullName>
        <ecNumber evidence="2">3.6.4.13</ecNumber>
    </recommendedName>
</protein>
<accession>A0A183IFH2</accession>
<gene>
    <name evidence="9" type="ORF">SBAD_LOCUS2366</name>
</gene>
<dbReference type="InterPro" id="IPR048333">
    <property type="entry name" value="HA2_WH"/>
</dbReference>
<evidence type="ECO:0000313" key="11">
    <source>
        <dbReference type="WBParaSite" id="SBAD_0000247901-mRNA-1"/>
    </source>
</evidence>
<evidence type="ECO:0000256" key="2">
    <source>
        <dbReference type="ARBA" id="ARBA00012552"/>
    </source>
</evidence>
<dbReference type="Proteomes" id="UP000270296">
    <property type="component" value="Unassembled WGS sequence"/>
</dbReference>
<reference evidence="11" key="1">
    <citation type="submission" date="2016-06" db="UniProtKB">
        <authorList>
            <consortium name="WormBaseParasite"/>
        </authorList>
    </citation>
    <scope>IDENTIFICATION</scope>
</reference>
<keyword evidence="5" id="KW-0347">Helicase</keyword>
<feature type="domain" description="Helicase C-terminal" evidence="8">
    <location>
        <begin position="170"/>
        <end position="350"/>
    </location>
</feature>
<dbReference type="SUPFAM" id="SSF52540">
    <property type="entry name" value="P-loop containing nucleoside triphosphate hydrolases"/>
    <property type="match status" value="1"/>
</dbReference>
<keyword evidence="6" id="KW-0067">ATP-binding</keyword>
<evidence type="ECO:0000256" key="5">
    <source>
        <dbReference type="ARBA" id="ARBA00022806"/>
    </source>
</evidence>
<evidence type="ECO:0000313" key="9">
    <source>
        <dbReference type="EMBL" id="VDO97400.1"/>
    </source>
</evidence>
<dbReference type="GO" id="GO:0003724">
    <property type="term" value="F:RNA helicase activity"/>
    <property type="evidence" value="ECO:0007669"/>
    <property type="project" value="UniProtKB-EC"/>
</dbReference>
<dbReference type="InterPro" id="IPR014001">
    <property type="entry name" value="Helicase_ATP-bd"/>
</dbReference>
<dbReference type="InterPro" id="IPR002464">
    <property type="entry name" value="DNA/RNA_helicase_DEAH_CS"/>
</dbReference>
<name>A0A183IFH2_9BILA</name>
<dbReference type="PANTHER" id="PTHR18934:SF99">
    <property type="entry name" value="ATP-DEPENDENT RNA HELICASE DHX37-RELATED"/>
    <property type="match status" value="1"/>
</dbReference>
<keyword evidence="10" id="KW-1185">Reference proteome</keyword>
<evidence type="ECO:0000256" key="6">
    <source>
        <dbReference type="ARBA" id="ARBA00022840"/>
    </source>
</evidence>
<dbReference type="SMART" id="SM00487">
    <property type="entry name" value="DEXDc"/>
    <property type="match status" value="1"/>
</dbReference>
<evidence type="ECO:0000256" key="4">
    <source>
        <dbReference type="ARBA" id="ARBA00022801"/>
    </source>
</evidence>
<evidence type="ECO:0000313" key="10">
    <source>
        <dbReference type="Proteomes" id="UP000270296"/>
    </source>
</evidence>
<sequence length="697" mass="78512">MIKEEIMNALENNQVIIVAGDPGCGKTTQVPQFIFDHYPRCLSAISVAKQVAFERGEGVGDVVGYDLRFERLLPRNPGSIVFTTPGMFLRSSLQKRRLAGISHLIIDEVHERDSFTDFTLTFIKQLLPSIPDMKVILMSATMDTDQFSRYFDDCPVVTISGRNFDVEEHFLEDILPMTGQKMTLDDCRKFLTSRQTNVGLVADLLTWISKNREVLQGLIIYAVVPLLNVLARLVNQYLEIARAPKDVRKIVLATDVAETSLSIENVRFVVNAGLRRIASDSSPQHGINYEFEWASRASQIRRKGRAGRVMDGECFHLFTRAMYEQFADRDVPQLQLCSLEYILLLTKLFFESCDPVELLKTSMDPPDDKHPAEHLLVELGAFHAGNQLTPLGRRMALLSCDPQLSRALVYANAFGDLSNSGTSKSEPFCKANSISLAGMRQFVELRKIFASEFESANESNALNLWSASNVHSNDVALIKAALMTGFYKNIAKMAKGKIRRGKSVNEECLTIIESDNSTIRQRRLSPYFQQQMELRNSWFCYFPKQFDPQSGMYATDGLTPVPALTVLLFSGYKPVLLPAPKQGSTDKARLVQLGGLRFFQIKFENERAFRIVSDLRSCIRKLVVWSVSMPEVGLKDQETRSQFETFRQELLSTLSELLQTQEVELVKKNAPNTALAQQASGDPCNTLQENLPVILRL</sequence>
<dbReference type="CDD" id="cd18791">
    <property type="entry name" value="SF2_C_RHA"/>
    <property type="match status" value="1"/>
</dbReference>
<dbReference type="Pfam" id="PF00270">
    <property type="entry name" value="DEAD"/>
    <property type="match status" value="1"/>
</dbReference>
<dbReference type="InterPro" id="IPR011545">
    <property type="entry name" value="DEAD/DEAH_box_helicase_dom"/>
</dbReference>
<evidence type="ECO:0000259" key="8">
    <source>
        <dbReference type="PROSITE" id="PS51194"/>
    </source>
</evidence>
<dbReference type="GO" id="GO:0003723">
    <property type="term" value="F:RNA binding"/>
    <property type="evidence" value="ECO:0007669"/>
    <property type="project" value="TreeGrafter"/>
</dbReference>
<dbReference type="SMART" id="SM00847">
    <property type="entry name" value="HA2"/>
    <property type="match status" value="1"/>
</dbReference>
<comment type="similarity">
    <text evidence="1">Belongs to the DEAD box helicase family. DEAH subfamily.</text>
</comment>